<evidence type="ECO:0000313" key="2">
    <source>
        <dbReference type="Proteomes" id="UP000183832"/>
    </source>
</evidence>
<protein>
    <submittedName>
        <fullName evidence="1">CLUMA_CG021044, isoform A</fullName>
    </submittedName>
</protein>
<reference evidence="1 2" key="1">
    <citation type="submission" date="2015-04" db="EMBL/GenBank/DDBJ databases">
        <authorList>
            <person name="Syromyatnikov M.Y."/>
            <person name="Popov V.N."/>
        </authorList>
    </citation>
    <scope>NUCLEOTIDE SEQUENCE [LARGE SCALE GENOMIC DNA]</scope>
</reference>
<evidence type="ECO:0000313" key="1">
    <source>
        <dbReference type="EMBL" id="CRL07994.1"/>
    </source>
</evidence>
<dbReference type="EMBL" id="CVRI01000074">
    <property type="protein sequence ID" value="CRL07994.1"/>
    <property type="molecule type" value="Genomic_DNA"/>
</dbReference>
<keyword evidence="2" id="KW-1185">Reference proteome</keyword>
<dbReference type="Proteomes" id="UP000183832">
    <property type="component" value="Unassembled WGS sequence"/>
</dbReference>
<accession>A0A1J1J7Q0</accession>
<name>A0A1J1J7Q0_9DIPT</name>
<sequence length="79" mass="9379">MNFRSSKQKTFIKTNRAADIKLFDDLQFLNRTKLTAGTKITKKRLKYLRYDPMQITYHSDPTHLKIMFGEKRKSCGNHI</sequence>
<gene>
    <name evidence="1" type="ORF">CLUMA_CG021044</name>
</gene>
<dbReference type="AlphaFoldDB" id="A0A1J1J7Q0"/>
<proteinExistence type="predicted"/>
<organism evidence="1 2">
    <name type="scientific">Clunio marinus</name>
    <dbReference type="NCBI Taxonomy" id="568069"/>
    <lineage>
        <taxon>Eukaryota</taxon>
        <taxon>Metazoa</taxon>
        <taxon>Ecdysozoa</taxon>
        <taxon>Arthropoda</taxon>
        <taxon>Hexapoda</taxon>
        <taxon>Insecta</taxon>
        <taxon>Pterygota</taxon>
        <taxon>Neoptera</taxon>
        <taxon>Endopterygota</taxon>
        <taxon>Diptera</taxon>
        <taxon>Nematocera</taxon>
        <taxon>Chironomoidea</taxon>
        <taxon>Chironomidae</taxon>
        <taxon>Clunio</taxon>
    </lineage>
</organism>